<proteinExistence type="predicted"/>
<dbReference type="InterPro" id="IPR036236">
    <property type="entry name" value="Znf_C2H2_sf"/>
</dbReference>
<evidence type="ECO:0000256" key="6">
    <source>
        <dbReference type="ARBA" id="ARBA00023015"/>
    </source>
</evidence>
<feature type="domain" description="C2H2-type" evidence="11">
    <location>
        <begin position="149"/>
        <end position="176"/>
    </location>
</feature>
<evidence type="ECO:0000256" key="8">
    <source>
        <dbReference type="ARBA" id="ARBA00023242"/>
    </source>
</evidence>
<dbReference type="Proteomes" id="UP000694856">
    <property type="component" value="Chromosome 20"/>
</dbReference>
<keyword evidence="6" id="KW-0805">Transcription regulation</keyword>
<protein>
    <submittedName>
        <fullName evidence="13">Zinc finger and SCAN domain-containing protein 9-like</fullName>
    </submittedName>
</protein>
<evidence type="ECO:0000313" key="13">
    <source>
        <dbReference type="RefSeq" id="XP_032319291.1"/>
    </source>
</evidence>
<dbReference type="FunFam" id="3.30.160.60:FF:000016">
    <property type="entry name" value="zinc finger protein 37 homolog"/>
    <property type="match status" value="1"/>
</dbReference>
<evidence type="ECO:0000256" key="10">
    <source>
        <dbReference type="SAM" id="MobiDB-lite"/>
    </source>
</evidence>
<evidence type="ECO:0000259" key="11">
    <source>
        <dbReference type="PROSITE" id="PS50157"/>
    </source>
</evidence>
<gene>
    <name evidence="13" type="primary">LOC106730563</name>
</gene>
<dbReference type="GO" id="GO:0005634">
    <property type="term" value="C:nucleus"/>
    <property type="evidence" value="ECO:0007669"/>
    <property type="project" value="UniProtKB-SubCell"/>
</dbReference>
<dbReference type="InterPro" id="IPR050717">
    <property type="entry name" value="C2H2-ZF_Transcription_Reg"/>
</dbReference>
<evidence type="ECO:0000256" key="3">
    <source>
        <dbReference type="ARBA" id="ARBA00022737"/>
    </source>
</evidence>
<keyword evidence="5" id="KW-0862">Zinc</keyword>
<evidence type="ECO:0000256" key="4">
    <source>
        <dbReference type="ARBA" id="ARBA00022771"/>
    </source>
</evidence>
<dbReference type="Pfam" id="PF00096">
    <property type="entry name" value="zf-C2H2"/>
    <property type="match status" value="1"/>
</dbReference>
<name>A0A8B8RMX9_CAMFR</name>
<evidence type="ECO:0000313" key="12">
    <source>
        <dbReference type="Proteomes" id="UP000694856"/>
    </source>
</evidence>
<accession>A0A8B8RMX9</accession>
<dbReference type="InterPro" id="IPR013087">
    <property type="entry name" value="Znf_C2H2_type"/>
</dbReference>
<evidence type="ECO:0000256" key="1">
    <source>
        <dbReference type="ARBA" id="ARBA00004123"/>
    </source>
</evidence>
<dbReference type="AlphaFoldDB" id="A0A8B8RMX9"/>
<keyword evidence="12" id="KW-1185">Reference proteome</keyword>
<dbReference type="GO" id="GO:0000981">
    <property type="term" value="F:DNA-binding transcription factor activity, RNA polymerase II-specific"/>
    <property type="evidence" value="ECO:0007669"/>
    <property type="project" value="TreeGrafter"/>
</dbReference>
<keyword evidence="4 9" id="KW-0863">Zinc-finger</keyword>
<dbReference type="GO" id="GO:0000977">
    <property type="term" value="F:RNA polymerase II transcription regulatory region sequence-specific DNA binding"/>
    <property type="evidence" value="ECO:0007669"/>
    <property type="project" value="TreeGrafter"/>
</dbReference>
<dbReference type="PROSITE" id="PS00028">
    <property type="entry name" value="ZINC_FINGER_C2H2_1"/>
    <property type="match status" value="1"/>
</dbReference>
<dbReference type="RefSeq" id="XP_032319291.1">
    <property type="nucleotide sequence ID" value="XM_032463400.1"/>
</dbReference>
<dbReference type="KEGG" id="cfr:106730563"/>
<organism evidence="12 13">
    <name type="scientific">Camelus ferus</name>
    <name type="common">Wild bactrian camel</name>
    <name type="synonym">Camelus bactrianus ferus</name>
    <dbReference type="NCBI Taxonomy" id="419612"/>
    <lineage>
        <taxon>Eukaryota</taxon>
        <taxon>Metazoa</taxon>
        <taxon>Chordata</taxon>
        <taxon>Craniata</taxon>
        <taxon>Vertebrata</taxon>
        <taxon>Euteleostomi</taxon>
        <taxon>Mammalia</taxon>
        <taxon>Eutheria</taxon>
        <taxon>Laurasiatheria</taxon>
        <taxon>Artiodactyla</taxon>
        <taxon>Tylopoda</taxon>
        <taxon>Camelidae</taxon>
        <taxon>Camelus</taxon>
    </lineage>
</organism>
<dbReference type="SMART" id="SM00355">
    <property type="entry name" value="ZnF_C2H2"/>
    <property type="match status" value="1"/>
</dbReference>
<dbReference type="PROSITE" id="PS50157">
    <property type="entry name" value="ZINC_FINGER_C2H2_2"/>
    <property type="match status" value="1"/>
</dbReference>
<comment type="subcellular location">
    <subcellularLocation>
        <location evidence="1">Nucleus</location>
    </subcellularLocation>
</comment>
<keyword evidence="7" id="KW-0804">Transcription</keyword>
<dbReference type="GO" id="GO:0008270">
    <property type="term" value="F:zinc ion binding"/>
    <property type="evidence" value="ECO:0007669"/>
    <property type="project" value="UniProtKB-KW"/>
</dbReference>
<dbReference type="SUPFAM" id="SSF57667">
    <property type="entry name" value="beta-beta-alpha zinc fingers"/>
    <property type="match status" value="1"/>
</dbReference>
<evidence type="ECO:0000256" key="5">
    <source>
        <dbReference type="ARBA" id="ARBA00022833"/>
    </source>
</evidence>
<keyword evidence="8" id="KW-0539">Nucleus</keyword>
<keyword evidence="2" id="KW-0479">Metal-binding</keyword>
<dbReference type="PANTHER" id="PTHR14196">
    <property type="entry name" value="ODD-SKIPPED - RELATED"/>
    <property type="match status" value="1"/>
</dbReference>
<evidence type="ECO:0000256" key="7">
    <source>
        <dbReference type="ARBA" id="ARBA00023163"/>
    </source>
</evidence>
<dbReference type="GeneID" id="106730563"/>
<dbReference type="Gene3D" id="3.30.160.60">
    <property type="entry name" value="Classic Zinc Finger"/>
    <property type="match status" value="2"/>
</dbReference>
<dbReference type="PANTHER" id="PTHR14196:SF0">
    <property type="entry name" value="PROTEIN BOWEL"/>
    <property type="match status" value="1"/>
</dbReference>
<sequence length="191" mass="22072">MGVHSRFPHQAAQEPPALPFQTVKRQFNGNMQNSRSFLSKVSTQACAQEVLSETSVPLDPPKEATYPQPQPTEIQLKGESQDPQHQQDCEYVIRIDKELIQKQELAVAMKSQEKLSHQINEEVPECGEIQEYERWTERYHRNTSTKRSYKCDECGRKFIQNSSLISHKRIHTGETSYSCHVCGKTFRVHKL</sequence>
<feature type="region of interest" description="Disordered" evidence="10">
    <location>
        <begin position="52"/>
        <end position="85"/>
    </location>
</feature>
<keyword evidence="3" id="KW-0677">Repeat</keyword>
<evidence type="ECO:0000256" key="2">
    <source>
        <dbReference type="ARBA" id="ARBA00022723"/>
    </source>
</evidence>
<evidence type="ECO:0000256" key="9">
    <source>
        <dbReference type="PROSITE-ProRule" id="PRU00042"/>
    </source>
</evidence>
<reference evidence="13" key="1">
    <citation type="submission" date="2025-08" db="UniProtKB">
        <authorList>
            <consortium name="RefSeq"/>
        </authorList>
    </citation>
    <scope>IDENTIFICATION</scope>
    <source>
        <tissue evidence="13">Ear skin</tissue>
    </source>
</reference>